<dbReference type="AlphaFoldDB" id="A0A0E9SM67"/>
<dbReference type="EMBL" id="GBXM01070901">
    <property type="protein sequence ID" value="JAH37676.1"/>
    <property type="molecule type" value="Transcribed_RNA"/>
</dbReference>
<proteinExistence type="predicted"/>
<name>A0A0E9SM67_ANGAN</name>
<reference evidence="1" key="2">
    <citation type="journal article" date="2015" name="Fish Shellfish Immunol.">
        <title>Early steps in the European eel (Anguilla anguilla)-Vibrio vulnificus interaction in the gills: Role of the RtxA13 toxin.</title>
        <authorList>
            <person name="Callol A."/>
            <person name="Pajuelo D."/>
            <person name="Ebbesson L."/>
            <person name="Teles M."/>
            <person name="MacKenzie S."/>
            <person name="Amaro C."/>
        </authorList>
    </citation>
    <scope>NUCLEOTIDE SEQUENCE</scope>
</reference>
<sequence>MCACYSEEGPHSSCAPKPFISLMPFAYLKLTEDRMVRTQFSLL</sequence>
<reference evidence="1" key="1">
    <citation type="submission" date="2014-11" db="EMBL/GenBank/DDBJ databases">
        <authorList>
            <person name="Amaro Gonzalez C."/>
        </authorList>
    </citation>
    <scope>NUCLEOTIDE SEQUENCE</scope>
</reference>
<evidence type="ECO:0000313" key="1">
    <source>
        <dbReference type="EMBL" id="JAH42469.1"/>
    </source>
</evidence>
<dbReference type="EMBL" id="GBXM01066108">
    <property type="protein sequence ID" value="JAH42469.1"/>
    <property type="molecule type" value="Transcribed_RNA"/>
</dbReference>
<protein>
    <submittedName>
        <fullName evidence="1">Uncharacterized protein</fullName>
    </submittedName>
</protein>
<organism evidence="1">
    <name type="scientific">Anguilla anguilla</name>
    <name type="common">European freshwater eel</name>
    <name type="synonym">Muraena anguilla</name>
    <dbReference type="NCBI Taxonomy" id="7936"/>
    <lineage>
        <taxon>Eukaryota</taxon>
        <taxon>Metazoa</taxon>
        <taxon>Chordata</taxon>
        <taxon>Craniata</taxon>
        <taxon>Vertebrata</taxon>
        <taxon>Euteleostomi</taxon>
        <taxon>Actinopterygii</taxon>
        <taxon>Neopterygii</taxon>
        <taxon>Teleostei</taxon>
        <taxon>Anguilliformes</taxon>
        <taxon>Anguillidae</taxon>
        <taxon>Anguilla</taxon>
    </lineage>
</organism>
<accession>A0A0E9SM67</accession>